<proteinExistence type="inferred from homology"/>
<reference evidence="8 9" key="1">
    <citation type="journal article" date="2014" name="Genome Biol. Evol.">
        <title>The genome of the myxosporean Thelohanellus kitauei shows adaptations to nutrient acquisition within its fish host.</title>
        <authorList>
            <person name="Yang Y."/>
            <person name="Xiong J."/>
            <person name="Zhou Z."/>
            <person name="Huo F."/>
            <person name="Miao W."/>
            <person name="Ran C."/>
            <person name="Liu Y."/>
            <person name="Zhang J."/>
            <person name="Feng J."/>
            <person name="Wang M."/>
            <person name="Wang M."/>
            <person name="Wang L."/>
            <person name="Yao B."/>
        </authorList>
    </citation>
    <scope>NUCLEOTIDE SEQUENCE [LARGE SCALE GENOMIC DNA]</scope>
    <source>
        <strain evidence="8">Wuqing</strain>
    </source>
</reference>
<dbReference type="GO" id="GO:0005254">
    <property type="term" value="F:chloride channel activity"/>
    <property type="evidence" value="ECO:0007669"/>
    <property type="project" value="TreeGrafter"/>
</dbReference>
<dbReference type="AlphaFoldDB" id="A0A0C2MIA2"/>
<dbReference type="Pfam" id="PF05934">
    <property type="entry name" value="MCLC"/>
    <property type="match status" value="1"/>
</dbReference>
<dbReference type="OrthoDB" id="10037397at2759"/>
<evidence type="ECO:0000256" key="6">
    <source>
        <dbReference type="ARBA" id="ARBA00023136"/>
    </source>
</evidence>
<keyword evidence="5 7" id="KW-1133">Transmembrane helix</keyword>
<keyword evidence="9" id="KW-1185">Reference proteome</keyword>
<feature type="transmembrane region" description="Helical" evidence="7">
    <location>
        <begin position="35"/>
        <end position="55"/>
    </location>
</feature>
<keyword evidence="4 7" id="KW-0812">Transmembrane</keyword>
<evidence type="ECO:0000256" key="4">
    <source>
        <dbReference type="ARBA" id="ARBA00022692"/>
    </source>
</evidence>
<comment type="similarity">
    <text evidence="2">Belongs to the chloride channel MCLC family.</text>
</comment>
<evidence type="ECO:0000313" key="8">
    <source>
        <dbReference type="EMBL" id="KII64100.1"/>
    </source>
</evidence>
<comment type="subcellular location">
    <subcellularLocation>
        <location evidence="1">Membrane</location>
        <topology evidence="1">Multi-pass membrane protein</topology>
    </subcellularLocation>
</comment>
<dbReference type="InterPro" id="IPR009231">
    <property type="entry name" value="Chloride_chnl_CLIC-like"/>
</dbReference>
<evidence type="ECO:0000256" key="5">
    <source>
        <dbReference type="ARBA" id="ARBA00022989"/>
    </source>
</evidence>
<evidence type="ECO:0000256" key="7">
    <source>
        <dbReference type="SAM" id="Phobius"/>
    </source>
</evidence>
<evidence type="ECO:0000256" key="1">
    <source>
        <dbReference type="ARBA" id="ARBA00004141"/>
    </source>
</evidence>
<evidence type="ECO:0000313" key="9">
    <source>
        <dbReference type="Proteomes" id="UP000031668"/>
    </source>
</evidence>
<protein>
    <recommendedName>
        <fullName evidence="3">Chloride channel CLIC-like protein 1</fullName>
    </recommendedName>
</protein>
<dbReference type="Proteomes" id="UP000031668">
    <property type="component" value="Unassembled WGS sequence"/>
</dbReference>
<dbReference type="PANTHER" id="PTHR34093">
    <property type="entry name" value="CHLORIDE CHANNEL CLIC-LIKE PROTEIN 1"/>
    <property type="match status" value="1"/>
</dbReference>
<keyword evidence="6 7" id="KW-0472">Membrane</keyword>
<feature type="transmembrane region" description="Helical" evidence="7">
    <location>
        <begin position="12"/>
        <end position="29"/>
    </location>
</feature>
<dbReference type="GO" id="GO:0005783">
    <property type="term" value="C:endoplasmic reticulum"/>
    <property type="evidence" value="ECO:0007669"/>
    <property type="project" value="TreeGrafter"/>
</dbReference>
<dbReference type="PANTHER" id="PTHR34093:SF1">
    <property type="entry name" value="CHLORIDE CHANNEL CLIC-LIKE PROTEIN 1"/>
    <property type="match status" value="1"/>
</dbReference>
<gene>
    <name evidence="8" type="ORF">RF11_02522</name>
</gene>
<evidence type="ECO:0000256" key="3">
    <source>
        <dbReference type="ARBA" id="ARBA00015571"/>
    </source>
</evidence>
<dbReference type="EMBL" id="JWZT01004440">
    <property type="protein sequence ID" value="KII64100.1"/>
    <property type="molecule type" value="Genomic_DNA"/>
</dbReference>
<name>A0A0C2MIA2_THEKT</name>
<dbReference type="GO" id="GO:0016020">
    <property type="term" value="C:membrane"/>
    <property type="evidence" value="ECO:0007669"/>
    <property type="project" value="UniProtKB-SubCell"/>
</dbReference>
<evidence type="ECO:0000256" key="2">
    <source>
        <dbReference type="ARBA" id="ARBA00005944"/>
    </source>
</evidence>
<dbReference type="PROSITE" id="PS51257">
    <property type="entry name" value="PROKAR_LIPOPROTEIN"/>
    <property type="match status" value="1"/>
</dbReference>
<accession>A0A0C2MIA2</accession>
<comment type="caution">
    <text evidence="8">The sequence shown here is derived from an EMBL/GenBank/DDBJ whole genome shotgun (WGS) entry which is preliminary data.</text>
</comment>
<organism evidence="8 9">
    <name type="scientific">Thelohanellus kitauei</name>
    <name type="common">Myxosporean</name>
    <dbReference type="NCBI Taxonomy" id="669202"/>
    <lineage>
        <taxon>Eukaryota</taxon>
        <taxon>Metazoa</taxon>
        <taxon>Cnidaria</taxon>
        <taxon>Myxozoa</taxon>
        <taxon>Myxosporea</taxon>
        <taxon>Bivalvulida</taxon>
        <taxon>Platysporina</taxon>
        <taxon>Myxobolidae</taxon>
        <taxon>Thelohanellus</taxon>
    </lineage>
</organism>
<sequence length="195" mass="22240">MHIKKTELAIHLSYACIILFGACMALSYFHSKSSLTFLIFLLFAQPVLVEWIRLYQNSIALKMSKYGKGVPMSCQDVNQMSYFDTLLLWVSNTFTLKSDACHQYYSNILVDPLTEISILEVRVVTIRQSQAHFADLWELFSTHRKVGQRVSNYSFIKLASSMATNNVYDDSSHHYFIGDCAFGFGNIDTIDGCEI</sequence>